<proteinExistence type="predicted"/>
<evidence type="ECO:0000313" key="2">
    <source>
        <dbReference type="Proteomes" id="UP000030645"/>
    </source>
</evidence>
<sequence length="102" mass="11109">MRGRNSSRGKELRAKHACVREHLAEAGWRAPERRDPCGRRKETCLTRAWKVLTRRGSSARQTHVCEGTAGSHTSAVHQTATRGGNGEACAARLGSARLADDC</sequence>
<reference evidence="2" key="1">
    <citation type="submission" date="2013-01" db="EMBL/GenBank/DDBJ databases">
        <title>Draft Genome Sequence of a Mulberry Tree, Morus notabilis C.K. Schneid.</title>
        <authorList>
            <person name="He N."/>
            <person name="Zhao S."/>
        </authorList>
    </citation>
    <scope>NUCLEOTIDE SEQUENCE</scope>
</reference>
<accession>W9QY40</accession>
<protein>
    <submittedName>
        <fullName evidence="1">Uncharacterized protein</fullName>
    </submittedName>
</protein>
<dbReference type="Proteomes" id="UP000030645">
    <property type="component" value="Unassembled WGS sequence"/>
</dbReference>
<organism evidence="1 2">
    <name type="scientific">Morus notabilis</name>
    <dbReference type="NCBI Taxonomy" id="981085"/>
    <lineage>
        <taxon>Eukaryota</taxon>
        <taxon>Viridiplantae</taxon>
        <taxon>Streptophyta</taxon>
        <taxon>Embryophyta</taxon>
        <taxon>Tracheophyta</taxon>
        <taxon>Spermatophyta</taxon>
        <taxon>Magnoliopsida</taxon>
        <taxon>eudicotyledons</taxon>
        <taxon>Gunneridae</taxon>
        <taxon>Pentapetalae</taxon>
        <taxon>rosids</taxon>
        <taxon>fabids</taxon>
        <taxon>Rosales</taxon>
        <taxon>Moraceae</taxon>
        <taxon>Moreae</taxon>
        <taxon>Morus</taxon>
    </lineage>
</organism>
<name>W9QY40_9ROSA</name>
<dbReference type="EMBL" id="KE343845">
    <property type="protein sequence ID" value="EXB44193.1"/>
    <property type="molecule type" value="Genomic_DNA"/>
</dbReference>
<keyword evidence="2" id="KW-1185">Reference proteome</keyword>
<evidence type="ECO:0000313" key="1">
    <source>
        <dbReference type="EMBL" id="EXB44193.1"/>
    </source>
</evidence>
<gene>
    <name evidence="1" type="ORF">L484_010299</name>
</gene>
<dbReference type="AlphaFoldDB" id="W9QY40"/>